<dbReference type="Gene3D" id="3.90.190.10">
    <property type="entry name" value="Protein tyrosine phosphatase superfamily"/>
    <property type="match status" value="1"/>
</dbReference>
<organism evidence="2 3">
    <name type="scientific">Paracoccus spongiarum</name>
    <dbReference type="NCBI Taxonomy" id="3064387"/>
    <lineage>
        <taxon>Bacteria</taxon>
        <taxon>Pseudomonadati</taxon>
        <taxon>Pseudomonadota</taxon>
        <taxon>Alphaproteobacteria</taxon>
        <taxon>Rhodobacterales</taxon>
        <taxon>Paracoccaceae</taxon>
        <taxon>Paracoccus</taxon>
    </lineage>
</organism>
<dbReference type="InterPro" id="IPR016130">
    <property type="entry name" value="Tyr_Pase_AS"/>
</dbReference>
<dbReference type="EMBL" id="JAVAMQ010000005">
    <property type="protein sequence ID" value="MDP5306855.1"/>
    <property type="molecule type" value="Genomic_DNA"/>
</dbReference>
<dbReference type="SUPFAM" id="SSF52799">
    <property type="entry name" value="(Phosphotyrosine protein) phosphatases II"/>
    <property type="match status" value="1"/>
</dbReference>
<dbReference type="Proteomes" id="UP001224997">
    <property type="component" value="Unassembled WGS sequence"/>
</dbReference>
<evidence type="ECO:0000313" key="3">
    <source>
        <dbReference type="Proteomes" id="UP001224997"/>
    </source>
</evidence>
<keyword evidence="3" id="KW-1185">Reference proteome</keyword>
<comment type="caution">
    <text evidence="2">The sequence shown here is derived from an EMBL/GenBank/DDBJ whole genome shotgun (WGS) entry which is preliminary data.</text>
</comment>
<dbReference type="InterPro" id="IPR029021">
    <property type="entry name" value="Prot-tyrosine_phosphatase-like"/>
</dbReference>
<evidence type="ECO:0000313" key="2">
    <source>
        <dbReference type="EMBL" id="MDP5306855.1"/>
    </source>
</evidence>
<gene>
    <name evidence="2" type="ORF">Q5Y72_07100</name>
</gene>
<accession>A0ABT9JB46</accession>
<proteinExistence type="predicted"/>
<dbReference type="Pfam" id="PF22741">
    <property type="entry name" value="PTP-NADK"/>
    <property type="match status" value="1"/>
</dbReference>
<sequence>MWRFIKRLAAVLAVVLALFAGYLAYLQLSGNFHAVVPGEVYRAAQMDGQRLARWKREYGIASILNLRGENPGQDWYEAERGVAERLGIVHVDFAMSAAQELDFDQVQRLLQIMRDAPKPMLIHCQGGADRTGLAAALYVAGIAQGGEDASEWQLSPLFGHIGMPLLSKAWPMDITWERMEPWLGFPDS</sequence>
<feature type="domain" description="DSP-PTPase phosphatase fused to NAD+ Kinase" evidence="1">
    <location>
        <begin position="41"/>
        <end position="145"/>
    </location>
</feature>
<name>A0ABT9JB46_9RHOB</name>
<evidence type="ECO:0000259" key="1">
    <source>
        <dbReference type="Pfam" id="PF22741"/>
    </source>
</evidence>
<dbReference type="RefSeq" id="WP_305962707.1">
    <property type="nucleotide sequence ID" value="NZ_JAVAMQ010000005.1"/>
</dbReference>
<dbReference type="InterPro" id="IPR055214">
    <property type="entry name" value="PTP-NADK"/>
</dbReference>
<reference evidence="2 3" key="1">
    <citation type="submission" date="2023-08" db="EMBL/GenBank/DDBJ databases">
        <authorList>
            <person name="Park J.-S."/>
        </authorList>
    </citation>
    <scope>NUCLEOTIDE SEQUENCE [LARGE SCALE GENOMIC DNA]</scope>
    <source>
        <strain evidence="2 3">2205BS29-5</strain>
    </source>
</reference>
<protein>
    <submittedName>
        <fullName evidence="2">Tyrosine-protein phosphatase</fullName>
    </submittedName>
</protein>
<dbReference type="PROSITE" id="PS00383">
    <property type="entry name" value="TYR_PHOSPHATASE_1"/>
    <property type="match status" value="1"/>
</dbReference>